<dbReference type="Proteomes" id="UP001652625">
    <property type="component" value="Chromosome 11"/>
</dbReference>
<evidence type="ECO:0000256" key="9">
    <source>
        <dbReference type="ARBA" id="ARBA00023242"/>
    </source>
</evidence>
<name>A0ABM4CTQ5_HYDVU</name>
<dbReference type="InterPro" id="IPR023696">
    <property type="entry name" value="Ureohydrolase_dom_sf"/>
</dbReference>
<reference evidence="12" key="1">
    <citation type="submission" date="2025-08" db="UniProtKB">
        <authorList>
            <consortium name="RefSeq"/>
        </authorList>
    </citation>
    <scope>IDENTIFICATION</scope>
</reference>
<evidence type="ECO:0000256" key="3">
    <source>
        <dbReference type="ARBA" id="ARBA00012111"/>
    </source>
</evidence>
<dbReference type="GeneID" id="100214986"/>
<dbReference type="SUPFAM" id="SSF52768">
    <property type="entry name" value="Arginase/deacetylase"/>
    <property type="match status" value="1"/>
</dbReference>
<protein>
    <recommendedName>
        <fullName evidence="3">histone deacetylase</fullName>
        <ecNumber evidence="3">3.5.1.98</ecNumber>
    </recommendedName>
</protein>
<dbReference type="InterPro" id="IPR000286">
    <property type="entry name" value="HDACs"/>
</dbReference>
<feature type="domain" description="Histone deacetylase" evidence="10">
    <location>
        <begin position="29"/>
        <end position="333"/>
    </location>
</feature>
<dbReference type="EC" id="3.5.1.98" evidence="3"/>
<organism evidence="11 12">
    <name type="scientific">Hydra vulgaris</name>
    <name type="common">Hydra</name>
    <name type="synonym">Hydra attenuata</name>
    <dbReference type="NCBI Taxonomy" id="6087"/>
    <lineage>
        <taxon>Eukaryota</taxon>
        <taxon>Metazoa</taxon>
        <taxon>Cnidaria</taxon>
        <taxon>Hydrozoa</taxon>
        <taxon>Hydroidolina</taxon>
        <taxon>Anthoathecata</taxon>
        <taxon>Aplanulata</taxon>
        <taxon>Hydridae</taxon>
        <taxon>Hydra</taxon>
    </lineage>
</organism>
<evidence type="ECO:0000256" key="6">
    <source>
        <dbReference type="ARBA" id="ARBA00022853"/>
    </source>
</evidence>
<evidence type="ECO:0000256" key="2">
    <source>
        <dbReference type="ARBA" id="ARBA00007738"/>
    </source>
</evidence>
<dbReference type="InterPro" id="IPR023801">
    <property type="entry name" value="His_deacetylse_dom"/>
</dbReference>
<comment type="subcellular location">
    <subcellularLocation>
        <location evidence="1">Nucleus</location>
    </subcellularLocation>
</comment>
<dbReference type="RefSeq" id="XP_065665306.1">
    <property type="nucleotide sequence ID" value="XM_065809234.1"/>
</dbReference>
<keyword evidence="6" id="KW-0156">Chromatin regulator</keyword>
<evidence type="ECO:0000256" key="8">
    <source>
        <dbReference type="ARBA" id="ARBA00023163"/>
    </source>
</evidence>
<keyword evidence="8" id="KW-0804">Transcription</keyword>
<proteinExistence type="inferred from homology"/>
<comment type="similarity">
    <text evidence="2">Belongs to the histone deacetylase family. HD type 2 subfamily.</text>
</comment>
<dbReference type="InterPro" id="IPR037138">
    <property type="entry name" value="His_deacetylse_dom_sf"/>
</dbReference>
<sequence length="368" mass="41700">MTSRKVGIVYDEAFQQHQHPRGLSRGLMHPEIPDRVSAPYAYLKKKDVLQKLVHIKSRPATISELTLVHDEEYINRLKNAKVTDHESIFAKFDITKDIKVLENLQFEDDKWDSYIHEKTYEAALLSAGSALQLTEAVLNNDIDSGFALIRPPGHHAEACYAGGFCYFNNVAIAARYAQLQGAKKIMIVDWDIHHGNGIQDIFYDDDSVLYISLHRYYTFPDLEKAKAEYIGEKKGLGFNINIAWDETPMGECEYKLAFEEVVLPVARKFAPDLILVSCGFDAARGDPLGEFDVSINTYSWMTTRLLEISKTALFLEGGYNNENLCNGVYAVIMTLLGEYKPDEIFGTANLVGQQNIETTKNAIKDYWF</sequence>
<keyword evidence="11" id="KW-1185">Reference proteome</keyword>
<evidence type="ECO:0000256" key="5">
    <source>
        <dbReference type="ARBA" id="ARBA00022801"/>
    </source>
</evidence>
<evidence type="ECO:0000259" key="10">
    <source>
        <dbReference type="Pfam" id="PF00850"/>
    </source>
</evidence>
<gene>
    <name evidence="12" type="primary">LOC100214986</name>
</gene>
<accession>A0ABM4CTQ5</accession>
<evidence type="ECO:0000256" key="1">
    <source>
        <dbReference type="ARBA" id="ARBA00004123"/>
    </source>
</evidence>
<dbReference type="PANTHER" id="PTHR10625:SF5">
    <property type="entry name" value="HISTONE DEACETYLASE"/>
    <property type="match status" value="1"/>
</dbReference>
<evidence type="ECO:0000313" key="11">
    <source>
        <dbReference type="Proteomes" id="UP001652625"/>
    </source>
</evidence>
<dbReference type="PANTHER" id="PTHR10625">
    <property type="entry name" value="HISTONE DEACETYLASE HDAC1-RELATED"/>
    <property type="match status" value="1"/>
</dbReference>
<keyword evidence="7" id="KW-0805">Transcription regulation</keyword>
<dbReference type="Gene3D" id="3.40.800.20">
    <property type="entry name" value="Histone deacetylase domain"/>
    <property type="match status" value="1"/>
</dbReference>
<keyword evidence="4" id="KW-0678">Repressor</keyword>
<keyword evidence="9" id="KW-0539">Nucleus</keyword>
<evidence type="ECO:0000256" key="7">
    <source>
        <dbReference type="ARBA" id="ARBA00023015"/>
    </source>
</evidence>
<evidence type="ECO:0000313" key="12">
    <source>
        <dbReference type="RefSeq" id="XP_065665306.1"/>
    </source>
</evidence>
<evidence type="ECO:0000256" key="4">
    <source>
        <dbReference type="ARBA" id="ARBA00022491"/>
    </source>
</evidence>
<dbReference type="Pfam" id="PF00850">
    <property type="entry name" value="Hist_deacetyl"/>
    <property type="match status" value="1"/>
</dbReference>
<dbReference type="CDD" id="cd09992">
    <property type="entry name" value="HDAC_classII"/>
    <property type="match status" value="1"/>
</dbReference>
<dbReference type="PRINTS" id="PR01270">
    <property type="entry name" value="HDASUPER"/>
</dbReference>
<keyword evidence="5" id="KW-0378">Hydrolase</keyword>